<dbReference type="InterPro" id="IPR037523">
    <property type="entry name" value="VOC_core"/>
</dbReference>
<evidence type="ECO:0000313" key="4">
    <source>
        <dbReference type="Proteomes" id="UP000501451"/>
    </source>
</evidence>
<proteinExistence type="predicted"/>
<name>A0A6G7K7F1_9LACT</name>
<dbReference type="SUPFAM" id="SSF54593">
    <property type="entry name" value="Glyoxalase/Bleomycin resistance protein/Dihydroxybiphenyl dioxygenase"/>
    <property type="match status" value="1"/>
</dbReference>
<gene>
    <name evidence="3" type="ORF">G7057_00900</name>
</gene>
<feature type="domain" description="VOC" evidence="2">
    <location>
        <begin position="5"/>
        <end position="126"/>
    </location>
</feature>
<reference evidence="3 4" key="1">
    <citation type="journal article" date="2017" name="Int. J. Syst. Evol. Microbiol.">
        <title>Jeotgalibaca porci sp. nov. and Jeotgalibaca arthritidis sp. nov., isolated from pigs, and emended description of the genus Jeotgalibaca.</title>
        <authorList>
            <person name="Zamora L."/>
            <person name="Perez-Sancho M."/>
            <person name="Dominguez L."/>
            <person name="Fernandez-Garayzabal J.F."/>
            <person name="Vela A.I."/>
        </authorList>
    </citation>
    <scope>NUCLEOTIDE SEQUENCE [LARGE SCALE GENOMIC DNA]</scope>
    <source>
        <strain evidence="3 4">CECT 9157</strain>
    </source>
</reference>
<evidence type="ECO:0000259" key="2">
    <source>
        <dbReference type="PROSITE" id="PS51819"/>
    </source>
</evidence>
<organism evidence="3 4">
    <name type="scientific">Jeotgalibaca arthritidis</name>
    <dbReference type="NCBI Taxonomy" id="1868794"/>
    <lineage>
        <taxon>Bacteria</taxon>
        <taxon>Bacillati</taxon>
        <taxon>Bacillota</taxon>
        <taxon>Bacilli</taxon>
        <taxon>Lactobacillales</taxon>
        <taxon>Carnobacteriaceae</taxon>
        <taxon>Jeotgalibaca</taxon>
    </lineage>
</organism>
<accession>A0A6G7K7F1</accession>
<dbReference type="AlphaFoldDB" id="A0A6G7K7F1"/>
<sequence>MNIKQIHHVAIIASDYQVSKHFYTEILGLPVIRETYRKERDSYMLDLQLGNSQIELFSFPNPPQRPTSPEATGLRHLCFQVEDFDAAIKHLESHGISCEAIRIDEKDNKRFTFFRDPDQLPLELHE</sequence>
<dbReference type="KEGG" id="jar:G7057_00900"/>
<dbReference type="PROSITE" id="PS51819">
    <property type="entry name" value="VOC"/>
    <property type="match status" value="1"/>
</dbReference>
<dbReference type="InterPro" id="IPR051332">
    <property type="entry name" value="Fosfomycin_Res_Enzymes"/>
</dbReference>
<keyword evidence="1" id="KW-0479">Metal-binding</keyword>
<dbReference type="RefSeq" id="WP_166160608.1">
    <property type="nucleotide sequence ID" value="NZ_CP049740.1"/>
</dbReference>
<dbReference type="InterPro" id="IPR004360">
    <property type="entry name" value="Glyas_Fos-R_dOase_dom"/>
</dbReference>
<evidence type="ECO:0000256" key="1">
    <source>
        <dbReference type="ARBA" id="ARBA00022723"/>
    </source>
</evidence>
<protein>
    <submittedName>
        <fullName evidence="3">VOC family protein</fullName>
    </submittedName>
</protein>
<dbReference type="Pfam" id="PF00903">
    <property type="entry name" value="Glyoxalase"/>
    <property type="match status" value="1"/>
</dbReference>
<evidence type="ECO:0000313" key="3">
    <source>
        <dbReference type="EMBL" id="QII81167.1"/>
    </source>
</evidence>
<dbReference type="InterPro" id="IPR029068">
    <property type="entry name" value="Glyas_Bleomycin-R_OHBP_Dase"/>
</dbReference>
<dbReference type="InterPro" id="IPR037478">
    <property type="entry name" value="YwkD-like_dom"/>
</dbReference>
<dbReference type="Gene3D" id="3.10.180.10">
    <property type="entry name" value="2,3-Dihydroxybiphenyl 1,2-Dioxygenase, domain 1"/>
    <property type="match status" value="1"/>
</dbReference>
<keyword evidence="4" id="KW-1185">Reference proteome</keyword>
<dbReference type="EMBL" id="CP049740">
    <property type="protein sequence ID" value="QII81167.1"/>
    <property type="molecule type" value="Genomic_DNA"/>
</dbReference>
<dbReference type="PANTHER" id="PTHR36113">
    <property type="entry name" value="LYASE, PUTATIVE-RELATED-RELATED"/>
    <property type="match status" value="1"/>
</dbReference>
<dbReference type="CDD" id="cd08352">
    <property type="entry name" value="VOC_Bs_YwkD_like"/>
    <property type="match status" value="1"/>
</dbReference>
<dbReference type="GO" id="GO:0046872">
    <property type="term" value="F:metal ion binding"/>
    <property type="evidence" value="ECO:0007669"/>
    <property type="project" value="UniProtKB-KW"/>
</dbReference>
<dbReference type="PANTHER" id="PTHR36113:SF6">
    <property type="entry name" value="FOSFOMYCIN RESISTANCE PROTEIN FOSX"/>
    <property type="match status" value="1"/>
</dbReference>
<dbReference type="NCBIfam" id="NF008551">
    <property type="entry name" value="PRK11478.1"/>
    <property type="match status" value="1"/>
</dbReference>
<dbReference type="Proteomes" id="UP000501451">
    <property type="component" value="Chromosome"/>
</dbReference>